<dbReference type="CDD" id="cd01647">
    <property type="entry name" value="RT_LTR"/>
    <property type="match status" value="1"/>
</dbReference>
<comment type="caution">
    <text evidence="2">The sequence shown here is derived from an EMBL/GenBank/DDBJ whole genome shotgun (WGS) entry which is preliminary data.</text>
</comment>
<dbReference type="InterPro" id="IPR051320">
    <property type="entry name" value="Viral_Replic_Matur_Polypro"/>
</dbReference>
<dbReference type="Gene3D" id="3.30.70.270">
    <property type="match status" value="1"/>
</dbReference>
<accession>A0A1X0Q728</accession>
<dbReference type="Pfam" id="PF00078">
    <property type="entry name" value="RVT_1"/>
    <property type="match status" value="1"/>
</dbReference>
<name>A0A1X0Q728_9MICR</name>
<dbReference type="InterPro" id="IPR000477">
    <property type="entry name" value="RT_dom"/>
</dbReference>
<feature type="domain" description="Reverse transcriptase" evidence="1">
    <location>
        <begin position="8"/>
        <end position="84"/>
    </location>
</feature>
<dbReference type="EMBL" id="LTAI01001345">
    <property type="protein sequence ID" value="ORD95554.1"/>
    <property type="molecule type" value="Genomic_DNA"/>
</dbReference>
<evidence type="ECO:0000313" key="2">
    <source>
        <dbReference type="EMBL" id="ORD95554.1"/>
    </source>
</evidence>
<dbReference type="InterPro" id="IPR043128">
    <property type="entry name" value="Rev_trsase/Diguanyl_cyclase"/>
</dbReference>
<protein>
    <submittedName>
        <fullName evidence="2">YI31B</fullName>
    </submittedName>
</protein>
<dbReference type="VEuPathDB" id="MicrosporidiaDB:A0H76_721"/>
<evidence type="ECO:0000259" key="1">
    <source>
        <dbReference type="Pfam" id="PF00078"/>
    </source>
</evidence>
<dbReference type="SUPFAM" id="SSF56672">
    <property type="entry name" value="DNA/RNA polymerases"/>
    <property type="match status" value="1"/>
</dbReference>
<dbReference type="PANTHER" id="PTHR33064">
    <property type="entry name" value="POL PROTEIN"/>
    <property type="match status" value="1"/>
</dbReference>
<organism evidence="2 3">
    <name type="scientific">Hepatospora eriocheir</name>
    <dbReference type="NCBI Taxonomy" id="1081669"/>
    <lineage>
        <taxon>Eukaryota</taxon>
        <taxon>Fungi</taxon>
        <taxon>Fungi incertae sedis</taxon>
        <taxon>Microsporidia</taxon>
        <taxon>Hepatosporidae</taxon>
        <taxon>Hepatospora</taxon>
    </lineage>
</organism>
<gene>
    <name evidence="2" type="primary">YI31B</name>
    <name evidence="2" type="ORF">A0H76_721</name>
</gene>
<dbReference type="InterPro" id="IPR043502">
    <property type="entry name" value="DNA/RNA_pol_sf"/>
</dbReference>
<dbReference type="PANTHER" id="PTHR33064:SF37">
    <property type="entry name" value="RIBONUCLEASE H"/>
    <property type="match status" value="1"/>
</dbReference>
<proteinExistence type="predicted"/>
<dbReference type="AlphaFoldDB" id="A0A1X0Q728"/>
<sequence length="84" mass="9583">MKDVTGSIRGGKIFSVIDLNKGFYQIPISKSDCQKTVFICPLGHFEFTRLPFGMKNAPQYFQKVIARLLEEYSFATVFVDDIII</sequence>
<evidence type="ECO:0000313" key="3">
    <source>
        <dbReference type="Proteomes" id="UP000192501"/>
    </source>
</evidence>
<reference evidence="2 3" key="1">
    <citation type="journal article" date="2017" name="Environ. Microbiol.">
        <title>Decay of the glycolytic pathway and adaptation to intranuclear parasitism within Enterocytozoonidae microsporidia.</title>
        <authorList>
            <person name="Wiredu Boakye D."/>
            <person name="Jaroenlak P."/>
            <person name="Prachumwat A."/>
            <person name="Williams T.A."/>
            <person name="Bateman K.S."/>
            <person name="Itsathitphaisarn O."/>
            <person name="Sritunyalucksana K."/>
            <person name="Paszkiewicz K.H."/>
            <person name="Moore K.A."/>
            <person name="Stentiford G.D."/>
            <person name="Williams B.A."/>
        </authorList>
    </citation>
    <scope>NUCLEOTIDE SEQUENCE [LARGE SCALE GENOMIC DNA]</scope>
    <source>
        <strain evidence="3">canceri</strain>
    </source>
</reference>
<dbReference type="Proteomes" id="UP000192501">
    <property type="component" value="Unassembled WGS sequence"/>
</dbReference>